<gene>
    <name evidence="2" type="ORF">OBBRIDRAFT_68030</name>
</gene>
<dbReference type="AlphaFoldDB" id="A0A8E2AVA9"/>
<feature type="compositionally biased region" description="Pro residues" evidence="1">
    <location>
        <begin position="151"/>
        <end position="160"/>
    </location>
</feature>
<feature type="compositionally biased region" description="Polar residues" evidence="1">
    <location>
        <begin position="107"/>
        <end position="132"/>
    </location>
</feature>
<feature type="compositionally biased region" description="Basic and acidic residues" evidence="1">
    <location>
        <begin position="1"/>
        <end position="17"/>
    </location>
</feature>
<accession>A0A8E2AVA9</accession>
<feature type="compositionally biased region" description="Polar residues" evidence="1">
    <location>
        <begin position="88"/>
        <end position="99"/>
    </location>
</feature>
<evidence type="ECO:0000256" key="1">
    <source>
        <dbReference type="SAM" id="MobiDB-lite"/>
    </source>
</evidence>
<evidence type="ECO:0000313" key="3">
    <source>
        <dbReference type="Proteomes" id="UP000250043"/>
    </source>
</evidence>
<evidence type="ECO:0000313" key="2">
    <source>
        <dbReference type="EMBL" id="OCH88739.1"/>
    </source>
</evidence>
<keyword evidence="3" id="KW-1185">Reference proteome</keyword>
<dbReference type="EMBL" id="KV722445">
    <property type="protein sequence ID" value="OCH88739.1"/>
    <property type="molecule type" value="Genomic_DNA"/>
</dbReference>
<feature type="compositionally biased region" description="Polar residues" evidence="1">
    <location>
        <begin position="373"/>
        <end position="383"/>
    </location>
</feature>
<protein>
    <submittedName>
        <fullName evidence="2">Uncharacterized protein</fullName>
    </submittedName>
</protein>
<proteinExistence type="predicted"/>
<name>A0A8E2AVA9_9APHY</name>
<organism evidence="2 3">
    <name type="scientific">Obba rivulosa</name>
    <dbReference type="NCBI Taxonomy" id="1052685"/>
    <lineage>
        <taxon>Eukaryota</taxon>
        <taxon>Fungi</taxon>
        <taxon>Dikarya</taxon>
        <taxon>Basidiomycota</taxon>
        <taxon>Agaricomycotina</taxon>
        <taxon>Agaricomycetes</taxon>
        <taxon>Polyporales</taxon>
        <taxon>Gelatoporiaceae</taxon>
        <taxon>Obba</taxon>
    </lineage>
</organism>
<sequence length="419" mass="45805">MRKAEKLRQEQESEERAGAQAEAEVTPASQEGAAAMAQVPEATDAETPGASPDRPQMSPDPPKETAAESISPPAHRSRRSERLERVNAGQSARVGSSAPSAREAEDSASTDAQDTASKSTPGRSQRDGTPSPRSEVHTRRKAQPFGLKPLESPPPEPEPAPLVDSTKVPFGLRPPDVPPSVRRAPAPSKDVPFGLKPAPSPAQEYREERRSASEAALPRPDPPQPAPVRQQADSARVRQQTDPASRPQPTTVQPAVPAEPPTPAPIASFAETLASRQIAERRQPVPGRRLLPYGVTPPPPRDPAVQYSRLEPYALEDRPSSHTQSYQQKETRSKSSTRRAIHPKDDEPSQWYNKALSEIDPDLVKATRKRWQQRGNSSQQEDSSWPGANRSPREDVWALPADAAPSNPEERRRPSKRSR</sequence>
<reference evidence="2 3" key="1">
    <citation type="submission" date="2016-07" db="EMBL/GenBank/DDBJ databases">
        <title>Draft genome of the white-rot fungus Obba rivulosa 3A-2.</title>
        <authorList>
            <consortium name="DOE Joint Genome Institute"/>
            <person name="Miettinen O."/>
            <person name="Riley R."/>
            <person name="Acob R."/>
            <person name="Barry K."/>
            <person name="Cullen D."/>
            <person name="De Vries R."/>
            <person name="Hainaut M."/>
            <person name="Hatakka A."/>
            <person name="Henrissat B."/>
            <person name="Hilden K."/>
            <person name="Kuo R."/>
            <person name="Labutti K."/>
            <person name="Lipzen A."/>
            <person name="Makela M.R."/>
            <person name="Sandor L."/>
            <person name="Spatafora J.W."/>
            <person name="Grigoriev I.V."/>
            <person name="Hibbett D.S."/>
        </authorList>
    </citation>
    <scope>NUCLEOTIDE SEQUENCE [LARGE SCALE GENOMIC DNA]</scope>
    <source>
        <strain evidence="2 3">3A-2</strain>
    </source>
</reference>
<feature type="region of interest" description="Disordered" evidence="1">
    <location>
        <begin position="1"/>
        <end position="419"/>
    </location>
</feature>
<dbReference type="Proteomes" id="UP000250043">
    <property type="component" value="Unassembled WGS sequence"/>
</dbReference>